<name>A0ABR1VZS2_9PEZI</name>
<dbReference type="EMBL" id="JAQQWL010000004">
    <property type="protein sequence ID" value="KAK8076708.1"/>
    <property type="molecule type" value="Genomic_DNA"/>
</dbReference>
<organism evidence="1 2">
    <name type="scientific">Apiospora phragmitis</name>
    <dbReference type="NCBI Taxonomy" id="2905665"/>
    <lineage>
        <taxon>Eukaryota</taxon>
        <taxon>Fungi</taxon>
        <taxon>Dikarya</taxon>
        <taxon>Ascomycota</taxon>
        <taxon>Pezizomycotina</taxon>
        <taxon>Sordariomycetes</taxon>
        <taxon>Xylariomycetidae</taxon>
        <taxon>Amphisphaeriales</taxon>
        <taxon>Apiosporaceae</taxon>
        <taxon>Apiospora</taxon>
    </lineage>
</organism>
<keyword evidence="2" id="KW-1185">Reference proteome</keyword>
<sequence length="59" mass="6731">MRSRCTNPASAARLFVQLSRTCAQQQQRAPLLDILLPASEDNNMRCLDLNDNNEELRLD</sequence>
<dbReference type="GeneID" id="92088452"/>
<gene>
    <name evidence="1" type="ORF">PG994_003980</name>
</gene>
<dbReference type="RefSeq" id="XP_066719667.1">
    <property type="nucleotide sequence ID" value="XM_066855389.1"/>
</dbReference>
<evidence type="ECO:0000313" key="1">
    <source>
        <dbReference type="EMBL" id="KAK8076708.1"/>
    </source>
</evidence>
<reference evidence="1 2" key="1">
    <citation type="submission" date="2023-01" db="EMBL/GenBank/DDBJ databases">
        <title>Analysis of 21 Apiospora genomes using comparative genomics revels a genus with tremendous synthesis potential of carbohydrate active enzymes and secondary metabolites.</title>
        <authorList>
            <person name="Sorensen T."/>
        </authorList>
    </citation>
    <scope>NUCLEOTIDE SEQUENCE [LARGE SCALE GENOMIC DNA]</scope>
    <source>
        <strain evidence="1 2">CBS 135458</strain>
    </source>
</reference>
<accession>A0ABR1VZS2</accession>
<proteinExistence type="predicted"/>
<dbReference type="Proteomes" id="UP001480595">
    <property type="component" value="Unassembled WGS sequence"/>
</dbReference>
<evidence type="ECO:0000313" key="2">
    <source>
        <dbReference type="Proteomes" id="UP001480595"/>
    </source>
</evidence>
<protein>
    <submittedName>
        <fullName evidence="1">Uncharacterized protein</fullName>
    </submittedName>
</protein>
<comment type="caution">
    <text evidence="1">The sequence shown here is derived from an EMBL/GenBank/DDBJ whole genome shotgun (WGS) entry which is preliminary data.</text>
</comment>